<protein>
    <submittedName>
        <fullName evidence="1">Uncharacterized protein</fullName>
    </submittedName>
</protein>
<dbReference type="KEGG" id="vg:10327907"/>
<dbReference type="OrthoDB" id="33772at10239"/>
<sequence>MVKIPQEVVQLVAQEPQLMVGHIELVNQVVMMETSEVPKLIRTMQDLTQAPTYVVKNYDIDEGTFEVWYNDGSLANDDWYGPMQLSLAVLKPEEEEPIRMQIARKVHSKVQQSALEECDMSATKLVLAQLMGEVQEVSVIDVIKHEEVMRKKDSPSTEPICENTQIMSIYNEDDFDEQFEALSAELAED</sequence>
<dbReference type="GeneID" id="10327907"/>
<dbReference type="EMBL" id="GU075905">
    <property type="protein sequence ID" value="ADO99814.1"/>
    <property type="molecule type" value="Genomic_DNA"/>
</dbReference>
<evidence type="ECO:0000313" key="2">
    <source>
        <dbReference type="Proteomes" id="UP000006538"/>
    </source>
</evidence>
<organism evidence="1 2">
    <name type="scientific">Prochlorococcus phage P-HM2</name>
    <dbReference type="NCBI Taxonomy" id="445696"/>
    <lineage>
        <taxon>Viruses</taxon>
        <taxon>Duplodnaviria</taxon>
        <taxon>Heunggongvirae</taxon>
        <taxon>Uroviricota</taxon>
        <taxon>Caudoviricetes</taxon>
        <taxon>Eurybiavirus</taxon>
        <taxon>Eurybiavirus PHM2</taxon>
    </lineage>
</organism>
<name>E3SSN6_9CAUD</name>
<accession>E3SSN6</accession>
<proteinExistence type="predicted"/>
<dbReference type="RefSeq" id="YP_004323405.1">
    <property type="nucleotide sequence ID" value="NC_015284.1"/>
</dbReference>
<keyword evidence="2" id="KW-1185">Reference proteome</keyword>
<evidence type="ECO:0000313" key="1">
    <source>
        <dbReference type="EMBL" id="ADO99814.1"/>
    </source>
</evidence>
<dbReference type="Proteomes" id="UP000006538">
    <property type="component" value="Segment"/>
</dbReference>
<reference evidence="1 2" key="1">
    <citation type="journal article" date="2010" name="Environ. Microbiol.">
        <title>Genomic analysis of oceanic cyanobacterial myoviruses compared with T4-like myoviruses from diverse hosts and environments.</title>
        <authorList>
            <person name="Sullivan M.B."/>
            <person name="Huang K.H."/>
            <person name="Ignacio-Espinoza J.C."/>
            <person name="Berlin A.M."/>
            <person name="Kelly L."/>
            <person name="Weigele P.R."/>
            <person name="DeFrancesco A.S."/>
            <person name="Kern S.E."/>
            <person name="Thompson L.R."/>
            <person name="Young S."/>
            <person name="Yandava C."/>
            <person name="Fu R."/>
            <person name="Krastins B."/>
            <person name="Chase M."/>
            <person name="Sarracino D."/>
            <person name="Osburne M.S."/>
            <person name="Henn M.R."/>
            <person name="Chisholm S.W."/>
        </authorList>
    </citation>
    <scope>NUCLEOTIDE SEQUENCE [LARGE SCALE GENOMIC DNA]</scope>
    <source>
        <strain evidence="1">M4-259</strain>
    </source>
</reference>
<gene>
    <name evidence="1" type="ORF">PHM2_036</name>
</gene>